<sequence>MTAGVFGAAVLAAVLGLALGGPYLLRSAAPMLVRAPRVATAVILSAVAVWLGALLAIGPVLAWTATGPALIPAGAAAVCRRCLDAATPFAIGAFQTPVPAALLLALPVAASAVLLVAFLAALRARQEVTRGSARRMRDQARRRRVAGRDVHVIDDEHPFAIAFSSSLGGIVLSTSALDALDARELAAVLAHEEAHVRQRHHLIVSLSGSLRAVLGWVPLVSAAADAIPHYLEIAADNRARASVGTSALVSALLKLGEAPRQSGGVEFAGALHATGPQRIPQLVRPSRGLAGAAAAGMVAMVLAAVAALGATGHLAYLAAALTGCF</sequence>
<dbReference type="Gene3D" id="3.30.2010.10">
    <property type="entry name" value="Metalloproteases ('zincins'), catalytic domain"/>
    <property type="match status" value="1"/>
</dbReference>
<gene>
    <name evidence="9" type="ORF">CZ674_01395</name>
</gene>
<keyword evidence="5 6" id="KW-0482">Metalloprotease</keyword>
<dbReference type="GeneID" id="303171856"/>
<dbReference type="Proteomes" id="UP000195787">
    <property type="component" value="Unassembled WGS sequence"/>
</dbReference>
<dbReference type="EMBL" id="FUHU01000006">
    <property type="protein sequence ID" value="SJM48208.1"/>
    <property type="molecule type" value="Genomic_DNA"/>
</dbReference>
<dbReference type="PANTHER" id="PTHR34978">
    <property type="entry name" value="POSSIBLE SENSOR-TRANSDUCER PROTEIN BLAR"/>
    <property type="match status" value="1"/>
</dbReference>
<keyword evidence="10" id="KW-1185">Reference proteome</keyword>
<evidence type="ECO:0000256" key="7">
    <source>
        <dbReference type="SAM" id="Phobius"/>
    </source>
</evidence>
<dbReference type="PANTHER" id="PTHR34978:SF3">
    <property type="entry name" value="SLR0241 PROTEIN"/>
    <property type="match status" value="1"/>
</dbReference>
<feature type="transmembrane region" description="Helical" evidence="7">
    <location>
        <begin position="100"/>
        <end position="122"/>
    </location>
</feature>
<keyword evidence="4 6" id="KW-0862">Zinc</keyword>
<dbReference type="GO" id="GO:0046872">
    <property type="term" value="F:metal ion binding"/>
    <property type="evidence" value="ECO:0007669"/>
    <property type="project" value="UniProtKB-KW"/>
</dbReference>
<evidence type="ECO:0000256" key="5">
    <source>
        <dbReference type="ARBA" id="ARBA00023049"/>
    </source>
</evidence>
<dbReference type="CDD" id="cd07326">
    <property type="entry name" value="M56_BlaR1_MecR1_like"/>
    <property type="match status" value="1"/>
</dbReference>
<comment type="cofactor">
    <cofactor evidence="6">
        <name>Zn(2+)</name>
        <dbReference type="ChEBI" id="CHEBI:29105"/>
    </cofactor>
    <text evidence="6">Binds 1 zinc ion per subunit.</text>
</comment>
<evidence type="ECO:0000259" key="8">
    <source>
        <dbReference type="Pfam" id="PF01435"/>
    </source>
</evidence>
<evidence type="ECO:0000256" key="6">
    <source>
        <dbReference type="RuleBase" id="RU003983"/>
    </source>
</evidence>
<evidence type="ECO:0000256" key="3">
    <source>
        <dbReference type="ARBA" id="ARBA00022801"/>
    </source>
</evidence>
<accession>A0A1R4EX14</accession>
<keyword evidence="3 6" id="KW-0378">Hydrolase</keyword>
<dbReference type="RefSeq" id="WP_086990529.1">
    <property type="nucleotide sequence ID" value="NZ_FUHU01000006.1"/>
</dbReference>
<name>A0A1R4EX14_9MICO</name>
<reference evidence="9 10" key="1">
    <citation type="submission" date="2017-02" db="EMBL/GenBank/DDBJ databases">
        <authorList>
            <person name="Peterson S.W."/>
        </authorList>
    </citation>
    <scope>NUCLEOTIDE SEQUENCE [LARGE SCALE GENOMIC DNA]</scope>
    <source>
        <strain evidence="9 10">LMG 22410</strain>
    </source>
</reference>
<protein>
    <submittedName>
        <fullName evidence="9">Peptidase M48, Ste24p</fullName>
    </submittedName>
</protein>
<evidence type="ECO:0000256" key="2">
    <source>
        <dbReference type="ARBA" id="ARBA00022723"/>
    </source>
</evidence>
<feature type="transmembrane region" description="Helical" evidence="7">
    <location>
        <begin position="288"/>
        <end position="308"/>
    </location>
</feature>
<evidence type="ECO:0000256" key="1">
    <source>
        <dbReference type="ARBA" id="ARBA00022670"/>
    </source>
</evidence>
<dbReference type="OrthoDB" id="9785340at2"/>
<dbReference type="InterPro" id="IPR052173">
    <property type="entry name" value="Beta-lactam_resp_regulator"/>
</dbReference>
<keyword evidence="7" id="KW-0812">Transmembrane</keyword>
<keyword evidence="7" id="KW-0472">Membrane</keyword>
<dbReference type="AlphaFoldDB" id="A0A1R4EX14"/>
<feature type="transmembrane region" description="Helical" evidence="7">
    <location>
        <begin position="6"/>
        <end position="25"/>
    </location>
</feature>
<proteinExistence type="inferred from homology"/>
<evidence type="ECO:0000313" key="9">
    <source>
        <dbReference type="EMBL" id="SJM48208.1"/>
    </source>
</evidence>
<feature type="transmembrane region" description="Helical" evidence="7">
    <location>
        <begin position="37"/>
        <end position="62"/>
    </location>
</feature>
<evidence type="ECO:0000313" key="10">
    <source>
        <dbReference type="Proteomes" id="UP000195787"/>
    </source>
</evidence>
<organism evidence="9 10">
    <name type="scientific">Agrococcus casei LMG 22410</name>
    <dbReference type="NCBI Taxonomy" id="1255656"/>
    <lineage>
        <taxon>Bacteria</taxon>
        <taxon>Bacillati</taxon>
        <taxon>Actinomycetota</taxon>
        <taxon>Actinomycetes</taxon>
        <taxon>Micrococcales</taxon>
        <taxon>Microbacteriaceae</taxon>
        <taxon>Agrococcus</taxon>
    </lineage>
</organism>
<dbReference type="GO" id="GO:0004222">
    <property type="term" value="F:metalloendopeptidase activity"/>
    <property type="evidence" value="ECO:0007669"/>
    <property type="project" value="InterPro"/>
</dbReference>
<keyword evidence="1 6" id="KW-0645">Protease</keyword>
<dbReference type="Pfam" id="PF01435">
    <property type="entry name" value="Peptidase_M48"/>
    <property type="match status" value="1"/>
</dbReference>
<dbReference type="InterPro" id="IPR001915">
    <property type="entry name" value="Peptidase_M48"/>
</dbReference>
<dbReference type="GO" id="GO:0006508">
    <property type="term" value="P:proteolysis"/>
    <property type="evidence" value="ECO:0007669"/>
    <property type="project" value="UniProtKB-KW"/>
</dbReference>
<keyword evidence="2" id="KW-0479">Metal-binding</keyword>
<keyword evidence="7" id="KW-1133">Transmembrane helix</keyword>
<evidence type="ECO:0000256" key="4">
    <source>
        <dbReference type="ARBA" id="ARBA00022833"/>
    </source>
</evidence>
<comment type="similarity">
    <text evidence="6">Belongs to the peptidase M48 family.</text>
</comment>
<feature type="domain" description="Peptidase M48" evidence="8">
    <location>
        <begin position="135"/>
        <end position="206"/>
    </location>
</feature>